<dbReference type="SMART" id="SM00300">
    <property type="entry name" value="ChSh"/>
    <property type="match status" value="1"/>
</dbReference>
<dbReference type="InterPro" id="IPR016197">
    <property type="entry name" value="Chromo-like_dom_sf"/>
</dbReference>
<evidence type="ECO:0000259" key="6">
    <source>
        <dbReference type="PROSITE" id="PS50181"/>
    </source>
</evidence>
<comment type="caution">
    <text evidence="7">The sequence shown here is derived from an EMBL/GenBank/DDBJ whole genome shotgun (WGS) entry which is preliminary data.</text>
</comment>
<dbReference type="SUPFAM" id="SSF54160">
    <property type="entry name" value="Chromo domain-like"/>
    <property type="match status" value="1"/>
</dbReference>
<evidence type="ECO:0000313" key="8">
    <source>
        <dbReference type="Proteomes" id="UP000198287"/>
    </source>
</evidence>
<dbReference type="InterPro" id="IPR051219">
    <property type="entry name" value="Heterochromatin_chromo-domain"/>
</dbReference>
<evidence type="ECO:0000259" key="5">
    <source>
        <dbReference type="PROSITE" id="PS50013"/>
    </source>
</evidence>
<feature type="domain" description="F-box" evidence="6">
    <location>
        <begin position="72"/>
        <end position="116"/>
    </location>
</feature>
<dbReference type="InterPro" id="IPR008251">
    <property type="entry name" value="Chromo_shadow_dom"/>
</dbReference>
<keyword evidence="8" id="KW-1185">Reference proteome</keyword>
<evidence type="ECO:0000256" key="2">
    <source>
        <dbReference type="ARBA" id="ARBA00022737"/>
    </source>
</evidence>
<feature type="compositionally biased region" description="Basic and acidic residues" evidence="4">
    <location>
        <begin position="549"/>
        <end position="562"/>
    </location>
</feature>
<dbReference type="PANTHER" id="PTHR22812">
    <property type="entry name" value="CHROMOBOX PROTEIN"/>
    <property type="match status" value="1"/>
</dbReference>
<evidence type="ECO:0000256" key="4">
    <source>
        <dbReference type="SAM" id="MobiDB-lite"/>
    </source>
</evidence>
<feature type="domain" description="Chromo" evidence="5">
    <location>
        <begin position="572"/>
        <end position="630"/>
    </location>
</feature>
<protein>
    <submittedName>
        <fullName evidence="7">Chromobox protein 1</fullName>
    </submittedName>
</protein>
<evidence type="ECO:0000256" key="3">
    <source>
        <dbReference type="ARBA" id="ARBA00023242"/>
    </source>
</evidence>
<gene>
    <name evidence="7" type="ORF">Fcan01_23138</name>
</gene>
<reference evidence="7 8" key="1">
    <citation type="submission" date="2015-12" db="EMBL/GenBank/DDBJ databases">
        <title>The genome of Folsomia candida.</title>
        <authorList>
            <person name="Faddeeva A."/>
            <person name="Derks M.F."/>
            <person name="Anvar Y."/>
            <person name="Smit S."/>
            <person name="Van Straalen N."/>
            <person name="Roelofs D."/>
        </authorList>
    </citation>
    <scope>NUCLEOTIDE SEQUENCE [LARGE SCALE GENOMIC DNA]</scope>
    <source>
        <strain evidence="7 8">VU population</strain>
        <tissue evidence="7">Whole body</tissue>
    </source>
</reference>
<keyword evidence="3" id="KW-0539">Nucleus</keyword>
<accession>A0A226DAL3</accession>
<dbReference type="OrthoDB" id="433924at2759"/>
<evidence type="ECO:0000313" key="7">
    <source>
        <dbReference type="EMBL" id="OXA42180.1"/>
    </source>
</evidence>
<evidence type="ECO:0000256" key="1">
    <source>
        <dbReference type="ARBA" id="ARBA00004123"/>
    </source>
</evidence>
<dbReference type="EMBL" id="LNIX01000027">
    <property type="protein sequence ID" value="OXA42180.1"/>
    <property type="molecule type" value="Genomic_DNA"/>
</dbReference>
<feature type="compositionally biased region" description="Basic residues" evidence="4">
    <location>
        <begin position="524"/>
        <end position="533"/>
    </location>
</feature>
<dbReference type="STRING" id="158441.A0A226DAL3"/>
<dbReference type="Gene3D" id="2.40.50.40">
    <property type="match status" value="1"/>
</dbReference>
<keyword evidence="2" id="KW-0677">Repeat</keyword>
<dbReference type="AlphaFoldDB" id="A0A226DAL3"/>
<dbReference type="InterPro" id="IPR000953">
    <property type="entry name" value="Chromo/chromo_shadow_dom"/>
</dbReference>
<proteinExistence type="predicted"/>
<dbReference type="InterPro" id="IPR001810">
    <property type="entry name" value="F-box_dom"/>
</dbReference>
<dbReference type="Pfam" id="PF01393">
    <property type="entry name" value="Chromo_shadow"/>
    <property type="match status" value="1"/>
</dbReference>
<feature type="compositionally biased region" description="Basic and acidic residues" evidence="4">
    <location>
        <begin position="502"/>
        <end position="516"/>
    </location>
</feature>
<comment type="subcellular location">
    <subcellularLocation>
        <location evidence="1">Nucleus</location>
    </subcellularLocation>
</comment>
<dbReference type="PROSITE" id="PS50013">
    <property type="entry name" value="CHROMO_2"/>
    <property type="match status" value="1"/>
</dbReference>
<feature type="region of interest" description="Disordered" evidence="4">
    <location>
        <begin position="502"/>
        <end position="576"/>
    </location>
</feature>
<name>A0A226DAL3_FOLCA</name>
<dbReference type="FunFam" id="2.40.50.40:FF:000031">
    <property type="entry name" value="Heterochromatin protein 1"/>
    <property type="match status" value="1"/>
</dbReference>
<dbReference type="Proteomes" id="UP000198287">
    <property type="component" value="Unassembled WGS sequence"/>
</dbReference>
<dbReference type="GO" id="GO:0005694">
    <property type="term" value="C:chromosome"/>
    <property type="evidence" value="ECO:0007669"/>
    <property type="project" value="UniProtKB-ARBA"/>
</dbReference>
<dbReference type="PROSITE" id="PS50181">
    <property type="entry name" value="FBOX"/>
    <property type="match status" value="1"/>
</dbReference>
<organism evidence="7 8">
    <name type="scientific">Folsomia candida</name>
    <name type="common">Springtail</name>
    <dbReference type="NCBI Taxonomy" id="158441"/>
    <lineage>
        <taxon>Eukaryota</taxon>
        <taxon>Metazoa</taxon>
        <taxon>Ecdysozoa</taxon>
        <taxon>Arthropoda</taxon>
        <taxon>Hexapoda</taxon>
        <taxon>Collembola</taxon>
        <taxon>Entomobryomorpha</taxon>
        <taxon>Isotomoidea</taxon>
        <taxon>Isotomidae</taxon>
        <taxon>Proisotominae</taxon>
        <taxon>Folsomia</taxon>
    </lineage>
</organism>
<dbReference type="GO" id="GO:0005634">
    <property type="term" value="C:nucleus"/>
    <property type="evidence" value="ECO:0007669"/>
    <property type="project" value="UniProtKB-SubCell"/>
</dbReference>
<sequence>MLQALLTNIIYLRFNKLNFHSTMTTKKLKQRLRNISLRDNGTEAGLVDDLFGVDNNNFDDRSHATGQKKKRKVKIDDIPEPVLAKIFEFLKEPDLKSLRSVSKLISRPATQIFRNIHTPIIISSEMKIFAFKEDLDRSSDFPFTRFKLILQPIPRHMLISFTSRYEEYIKYLSIETPSEGCQRLVWKLTGVIQELMDIEELEIMFPSFSSFDYTNLQFENDFDLASLKILSISFASNGFCPFSSDLTLSILEHAEDLEKLRVKLPEPKDKLVETVELRRVLEAAAGIPKISLILKIDTNNNVLLGTISQAMESQGNTNIRSVTFLLGKWVTEYQEIAKLLRSGEGMLIGVQIFRRVKMGEKFCSGSSGILRLPGMSKLKFLEVDSYRIPIRKIEKGQFPELISLSLHMRFGNEEFYWGSVLHPVERLKLQFHETSIMAVEIPEVYLDNLVSSQLKRLELVNPPPGQLSFMSGWGGSIETLIISSPKDDPTYSEEKVLYQLRGVERGKKMDRGKSDEQGMATTSSRRRSDRKKRSQNDENDENKQGGGDKAAEKGKLGRKETPAKLTGFDRGLAPDKIIGATDSSGELKFLMKWEGSDEADLVPARIANTKCPQVVITFRTTRLAHGAEREEERNSRVKKFSLHV</sequence>